<feature type="binding site" evidence="17">
    <location>
        <position position="37"/>
    </location>
    <ligand>
        <name>FAD</name>
        <dbReference type="ChEBI" id="CHEBI:57692"/>
    </ligand>
</feature>
<feature type="domain" description="FAD/NAD(P)-binding" evidence="19">
    <location>
        <begin position="28"/>
        <end position="185"/>
    </location>
</feature>
<comment type="subcellular location">
    <subcellularLocation>
        <location evidence="2 16">Mitochondrion</location>
    </subcellularLocation>
</comment>
<dbReference type="Pfam" id="PF07992">
    <property type="entry name" value="Pyr_redox_2"/>
    <property type="match status" value="1"/>
</dbReference>
<feature type="binding site" evidence="17">
    <location>
        <position position="102"/>
    </location>
    <ligand>
        <name>FAD</name>
        <dbReference type="ChEBI" id="CHEBI:57692"/>
    </ligand>
</feature>
<evidence type="ECO:0000259" key="19">
    <source>
        <dbReference type="Pfam" id="PF07992"/>
    </source>
</evidence>
<gene>
    <name evidence="20" type="ORF">RUM43_014013</name>
</gene>
<keyword evidence="11" id="KW-0809">Transit peptide</keyword>
<name>A0AAN8NQR5_POLSC</name>
<sequence>MNLKMFMKLNKLLPSCWRQCSTIPTNPQICIVGGGPAGFYGAQRLVKLMPTATIDIIERLPVPFGLVRYGVAPDHADVKNVISTFTKTAQNPQVNFHGNLCLGRDFTLKDLQDSYHAVLLTYGAEEDRKLNIAGEELRNVISARRFVGWYNGLPADRDLKVDLDVENVVLIGQGNVAVDVARILLSSIEKLKGTDITEYALEQLSRSKVKNVYFVGRRGPLQIACTIKEIREMINLPNVRTIFDKNDFEGVDKIIPNLGRPRRRLTELLNKSAIHGKTTECDKTFNVIFKRTPLEFHGNANVTGVKLGVNTLQGHDVESQKAVLTEVVKELPCDLVLRSIGYKSTQVEPNIPFDFRSGIIVNKNGRIAPGLYCSGWVSTGPVGVILSTMSNAFATSDLIHKDISEKAVNMQEVKPGFEHMLQLAKNKGIQIVSFNDWEKIDREEMKRGKSKGKPREKIVSVTEMLSIAS</sequence>
<keyword evidence="7" id="KW-0813">Transport</keyword>
<keyword evidence="14 16" id="KW-0496">Mitochondrion</keyword>
<dbReference type="PANTHER" id="PTHR48467:SF1">
    <property type="entry name" value="GLUTAMATE SYNTHASE 1 [NADH], CHLOROPLASTIC-LIKE"/>
    <property type="match status" value="1"/>
</dbReference>
<comment type="caution">
    <text evidence="20">The sequence shown here is derived from an EMBL/GenBank/DDBJ whole genome shotgun (WGS) entry which is preliminary data.</text>
</comment>
<keyword evidence="12" id="KW-0249">Electron transport</keyword>
<feature type="binding site" evidence="17">
    <location>
        <position position="66"/>
    </location>
    <ligand>
        <name>FAD</name>
        <dbReference type="ChEBI" id="CHEBI:57692"/>
    </ligand>
</feature>
<evidence type="ECO:0000256" key="8">
    <source>
        <dbReference type="ARBA" id="ARBA00022630"/>
    </source>
</evidence>
<dbReference type="SUPFAM" id="SSF51971">
    <property type="entry name" value="Nucleotide-binding domain"/>
    <property type="match status" value="1"/>
</dbReference>
<evidence type="ECO:0000256" key="11">
    <source>
        <dbReference type="ARBA" id="ARBA00022946"/>
    </source>
</evidence>
<keyword evidence="8 16" id="KW-0285">Flavoprotein</keyword>
<accession>A0AAN8NQR5</accession>
<evidence type="ECO:0000256" key="2">
    <source>
        <dbReference type="ARBA" id="ARBA00004173"/>
    </source>
</evidence>
<comment type="catalytic activity">
    <reaction evidence="15 16">
        <text>2 reduced [adrenodoxin] + NADP(+) + H(+) = 2 oxidized [adrenodoxin] + NADPH</text>
        <dbReference type="Rhea" id="RHEA:42312"/>
        <dbReference type="Rhea" id="RHEA-COMP:9998"/>
        <dbReference type="Rhea" id="RHEA-COMP:9999"/>
        <dbReference type="ChEBI" id="CHEBI:15378"/>
        <dbReference type="ChEBI" id="CHEBI:33737"/>
        <dbReference type="ChEBI" id="CHEBI:33738"/>
        <dbReference type="ChEBI" id="CHEBI:57783"/>
        <dbReference type="ChEBI" id="CHEBI:58349"/>
        <dbReference type="EC" id="1.18.1.6"/>
    </reaction>
</comment>
<evidence type="ECO:0000256" key="17">
    <source>
        <dbReference type="PIRSR" id="PIRSR000362-1"/>
    </source>
</evidence>
<dbReference type="PANTHER" id="PTHR48467">
    <property type="entry name" value="GLUTAMATE SYNTHASE 1 [NADH], CHLOROPLASTIC-LIKE"/>
    <property type="match status" value="1"/>
</dbReference>
<dbReference type="InterPro" id="IPR036188">
    <property type="entry name" value="FAD/NAD-bd_sf"/>
</dbReference>
<dbReference type="Gene3D" id="3.40.50.720">
    <property type="entry name" value="NAD(P)-binding Rossmann-like Domain"/>
    <property type="match status" value="1"/>
</dbReference>
<reference evidence="20 21" key="1">
    <citation type="submission" date="2023-10" db="EMBL/GenBank/DDBJ databases">
        <title>Genomes of two closely related lineages of the louse Polyplax serrata with different host specificities.</title>
        <authorList>
            <person name="Martinu J."/>
            <person name="Tarabai H."/>
            <person name="Stefka J."/>
            <person name="Hypsa V."/>
        </authorList>
    </citation>
    <scope>NUCLEOTIDE SEQUENCE [LARGE SCALE GENOMIC DNA]</scope>
    <source>
        <strain evidence="20">HR10_N</strain>
    </source>
</reference>
<dbReference type="GO" id="GO:0005739">
    <property type="term" value="C:mitochondrion"/>
    <property type="evidence" value="ECO:0007669"/>
    <property type="project" value="UniProtKB-SubCell"/>
</dbReference>
<dbReference type="InterPro" id="IPR055275">
    <property type="entry name" value="Ferredox_Rdtase"/>
</dbReference>
<evidence type="ECO:0000256" key="5">
    <source>
        <dbReference type="ARBA" id="ARBA00013219"/>
    </source>
</evidence>
<evidence type="ECO:0000256" key="6">
    <source>
        <dbReference type="ARBA" id="ARBA00016287"/>
    </source>
</evidence>
<keyword evidence="10 16" id="KW-0521">NADP</keyword>
<evidence type="ECO:0000256" key="10">
    <source>
        <dbReference type="ARBA" id="ARBA00022857"/>
    </source>
</evidence>
<comment type="pathway">
    <text evidence="3">Steroid metabolism; cholesterol metabolism.</text>
</comment>
<dbReference type="FunFam" id="3.50.50.60:FF:000036">
    <property type="entry name" value="NADPH:adrenodoxin oxidoreductase, mitochondrial"/>
    <property type="match status" value="1"/>
</dbReference>
<dbReference type="EC" id="1.18.1.6" evidence="5 16"/>
<feature type="binding site" evidence="18">
    <location>
        <begin position="173"/>
        <end position="176"/>
    </location>
    <ligand>
        <name>NADP(+)</name>
        <dbReference type="ChEBI" id="CHEBI:58349"/>
    </ligand>
</feature>
<evidence type="ECO:0000256" key="18">
    <source>
        <dbReference type="PIRSR" id="PIRSR000362-2"/>
    </source>
</evidence>
<evidence type="ECO:0000256" key="14">
    <source>
        <dbReference type="ARBA" id="ARBA00023128"/>
    </source>
</evidence>
<dbReference type="Proteomes" id="UP001372834">
    <property type="component" value="Unassembled WGS sequence"/>
</dbReference>
<evidence type="ECO:0000256" key="3">
    <source>
        <dbReference type="ARBA" id="ARBA00004731"/>
    </source>
</evidence>
<evidence type="ECO:0000313" key="21">
    <source>
        <dbReference type="Proteomes" id="UP001372834"/>
    </source>
</evidence>
<evidence type="ECO:0000256" key="4">
    <source>
        <dbReference type="ARBA" id="ARBA00008312"/>
    </source>
</evidence>
<feature type="binding site" evidence="17">
    <location>
        <position position="376"/>
    </location>
    <ligand>
        <name>FAD</name>
        <dbReference type="ChEBI" id="CHEBI:57692"/>
    </ligand>
</feature>
<evidence type="ECO:0000256" key="13">
    <source>
        <dbReference type="ARBA" id="ARBA00023002"/>
    </source>
</evidence>
<dbReference type="PIRSF" id="PIRSF000362">
    <property type="entry name" value="FNR"/>
    <property type="match status" value="1"/>
</dbReference>
<evidence type="ECO:0000256" key="7">
    <source>
        <dbReference type="ARBA" id="ARBA00022448"/>
    </source>
</evidence>
<feature type="binding site" evidence="17">
    <location>
        <begin position="383"/>
        <end position="385"/>
    </location>
    <ligand>
        <name>FAD</name>
        <dbReference type="ChEBI" id="CHEBI:57692"/>
    </ligand>
</feature>
<dbReference type="InterPro" id="IPR023753">
    <property type="entry name" value="FAD/NAD-binding_dom"/>
</dbReference>
<protein>
    <recommendedName>
        <fullName evidence="6 16">NADPH:adrenodoxin oxidoreductase, mitochondrial</fullName>
        <ecNumber evidence="5 16">1.18.1.6</ecNumber>
    </recommendedName>
</protein>
<feature type="binding site" evidence="17">
    <location>
        <position position="58"/>
    </location>
    <ligand>
        <name>FAD</name>
        <dbReference type="ChEBI" id="CHEBI:57692"/>
    </ligand>
</feature>
<evidence type="ECO:0000256" key="9">
    <source>
        <dbReference type="ARBA" id="ARBA00022827"/>
    </source>
</evidence>
<comment type="similarity">
    <text evidence="4 16">Belongs to the ferredoxin--NADP reductase type 1 family.</text>
</comment>
<dbReference type="PRINTS" id="PR00419">
    <property type="entry name" value="ADXRDTASE"/>
</dbReference>
<feature type="binding site" evidence="18">
    <location>
        <begin position="217"/>
        <end position="218"/>
    </location>
    <ligand>
        <name>NADP(+)</name>
        <dbReference type="ChEBI" id="CHEBI:58349"/>
    </ligand>
</feature>
<dbReference type="GO" id="GO:0016491">
    <property type="term" value="F:oxidoreductase activity"/>
    <property type="evidence" value="ECO:0007669"/>
    <property type="project" value="UniProtKB-KW"/>
</dbReference>
<evidence type="ECO:0000313" key="20">
    <source>
        <dbReference type="EMBL" id="KAK6617785.1"/>
    </source>
</evidence>
<dbReference type="EMBL" id="JAWJWE010000043">
    <property type="protein sequence ID" value="KAK6617785.1"/>
    <property type="molecule type" value="Genomic_DNA"/>
</dbReference>
<evidence type="ECO:0000256" key="12">
    <source>
        <dbReference type="ARBA" id="ARBA00022982"/>
    </source>
</evidence>
<dbReference type="Gene3D" id="3.50.50.60">
    <property type="entry name" value="FAD/NAD(P)-binding domain"/>
    <property type="match status" value="1"/>
</dbReference>
<dbReference type="AlphaFoldDB" id="A0AAN8NQR5"/>
<evidence type="ECO:0000256" key="15">
    <source>
        <dbReference type="ARBA" id="ARBA00048933"/>
    </source>
</evidence>
<comment type="cofactor">
    <cofactor evidence="1 16 17">
        <name>FAD</name>
        <dbReference type="ChEBI" id="CHEBI:57692"/>
    </cofactor>
</comment>
<feature type="binding site" evidence="18">
    <location>
        <position position="383"/>
    </location>
    <ligand>
        <name>NADP(+)</name>
        <dbReference type="ChEBI" id="CHEBI:58349"/>
    </ligand>
</feature>
<keyword evidence="9 16" id="KW-0274">FAD</keyword>
<organism evidence="20 21">
    <name type="scientific">Polyplax serrata</name>
    <name type="common">Common mouse louse</name>
    <dbReference type="NCBI Taxonomy" id="468196"/>
    <lineage>
        <taxon>Eukaryota</taxon>
        <taxon>Metazoa</taxon>
        <taxon>Ecdysozoa</taxon>
        <taxon>Arthropoda</taxon>
        <taxon>Hexapoda</taxon>
        <taxon>Insecta</taxon>
        <taxon>Pterygota</taxon>
        <taxon>Neoptera</taxon>
        <taxon>Paraneoptera</taxon>
        <taxon>Psocodea</taxon>
        <taxon>Troctomorpha</taxon>
        <taxon>Phthiraptera</taxon>
        <taxon>Anoplura</taxon>
        <taxon>Polyplacidae</taxon>
        <taxon>Polyplax</taxon>
    </lineage>
</organism>
<evidence type="ECO:0000256" key="16">
    <source>
        <dbReference type="PIRNR" id="PIRNR000362"/>
    </source>
</evidence>
<keyword evidence="13 16" id="KW-0560">Oxidoreductase</keyword>
<dbReference type="InterPro" id="IPR021163">
    <property type="entry name" value="Ferredox_Rdtase_adrenod"/>
</dbReference>
<evidence type="ECO:0000256" key="1">
    <source>
        <dbReference type="ARBA" id="ARBA00001974"/>
    </source>
</evidence>
<feature type="binding site" evidence="18">
    <location>
        <position position="229"/>
    </location>
    <ligand>
        <name>NADP(+)</name>
        <dbReference type="ChEBI" id="CHEBI:58349"/>
    </ligand>
</feature>
<proteinExistence type="inferred from homology"/>